<evidence type="ECO:0000256" key="4">
    <source>
        <dbReference type="ARBA" id="ARBA00005344"/>
    </source>
</evidence>
<evidence type="ECO:0000256" key="8">
    <source>
        <dbReference type="ARBA" id="ARBA00022701"/>
    </source>
</evidence>
<keyword evidence="10" id="KW-0539">Nucleus</keyword>
<dbReference type="GO" id="GO:0005874">
    <property type="term" value="C:microtubule"/>
    <property type="evidence" value="ECO:0007669"/>
    <property type="project" value="UniProtKB-KW"/>
</dbReference>
<evidence type="ECO:0000256" key="6">
    <source>
        <dbReference type="ARBA" id="ARBA00022490"/>
    </source>
</evidence>
<gene>
    <name evidence="12" type="ORF">PSYICH_LOCUS4222</name>
</gene>
<reference evidence="12" key="1">
    <citation type="submission" date="2022-01" db="EMBL/GenBank/DDBJ databases">
        <authorList>
            <person name="King R."/>
        </authorList>
    </citation>
    <scope>NUCLEOTIDE SEQUENCE</scope>
</reference>
<feature type="compositionally biased region" description="Polar residues" evidence="11">
    <location>
        <begin position="102"/>
        <end position="114"/>
    </location>
</feature>
<evidence type="ECO:0000256" key="7">
    <source>
        <dbReference type="ARBA" id="ARBA00022553"/>
    </source>
</evidence>
<evidence type="ECO:0000256" key="11">
    <source>
        <dbReference type="SAM" id="MobiDB-lite"/>
    </source>
</evidence>
<comment type="similarity">
    <text evidence="4">Belongs to the MAP Jupiter family.</text>
</comment>
<evidence type="ECO:0000256" key="2">
    <source>
        <dbReference type="ARBA" id="ARBA00004123"/>
    </source>
</evidence>
<evidence type="ECO:0000256" key="9">
    <source>
        <dbReference type="ARBA" id="ARBA00023212"/>
    </source>
</evidence>
<keyword evidence="9" id="KW-0206">Cytoskeleton</keyword>
<evidence type="ECO:0000256" key="3">
    <source>
        <dbReference type="ARBA" id="ARBA00004186"/>
    </source>
</evidence>
<dbReference type="GO" id="GO:0005819">
    <property type="term" value="C:spindle"/>
    <property type="evidence" value="ECO:0007669"/>
    <property type="project" value="UniProtKB-SubCell"/>
</dbReference>
<feature type="region of interest" description="Disordered" evidence="11">
    <location>
        <begin position="67"/>
        <end position="139"/>
    </location>
</feature>
<accession>A0A9P0CN87</accession>
<dbReference type="AlphaFoldDB" id="A0A9P0CN87"/>
<comment type="function">
    <text evidence="1">Binds to all microtubule populations.</text>
</comment>
<dbReference type="EMBL" id="OV651826">
    <property type="protein sequence ID" value="CAH1103198.1"/>
    <property type="molecule type" value="Genomic_DNA"/>
</dbReference>
<proteinExistence type="inferred from homology"/>
<evidence type="ECO:0000256" key="5">
    <source>
        <dbReference type="ARBA" id="ARBA00021471"/>
    </source>
</evidence>
<evidence type="ECO:0000256" key="1">
    <source>
        <dbReference type="ARBA" id="ARBA00003805"/>
    </source>
</evidence>
<dbReference type="PANTHER" id="PTHR34930:SF2">
    <property type="entry name" value="MICROTUBULE-ASSOCIATED PROTEIN JUPITER"/>
    <property type="match status" value="1"/>
</dbReference>
<name>A0A9P0CN87_9CUCU</name>
<keyword evidence="6" id="KW-0963">Cytoplasm</keyword>
<organism evidence="12 13">
    <name type="scientific">Psylliodes chrysocephalus</name>
    <dbReference type="NCBI Taxonomy" id="3402493"/>
    <lineage>
        <taxon>Eukaryota</taxon>
        <taxon>Metazoa</taxon>
        <taxon>Ecdysozoa</taxon>
        <taxon>Arthropoda</taxon>
        <taxon>Hexapoda</taxon>
        <taxon>Insecta</taxon>
        <taxon>Pterygota</taxon>
        <taxon>Neoptera</taxon>
        <taxon>Endopterygota</taxon>
        <taxon>Coleoptera</taxon>
        <taxon>Polyphaga</taxon>
        <taxon>Cucujiformia</taxon>
        <taxon>Chrysomeloidea</taxon>
        <taxon>Chrysomelidae</taxon>
        <taxon>Galerucinae</taxon>
        <taxon>Alticini</taxon>
        <taxon>Psylliodes</taxon>
    </lineage>
</organism>
<dbReference type="OrthoDB" id="10071234at2759"/>
<feature type="compositionally biased region" description="Basic and acidic residues" evidence="11">
    <location>
        <begin position="79"/>
        <end position="92"/>
    </location>
</feature>
<feature type="region of interest" description="Disordered" evidence="11">
    <location>
        <begin position="1"/>
        <end position="47"/>
    </location>
</feature>
<dbReference type="InterPro" id="IPR033335">
    <property type="entry name" value="JUPITER"/>
</dbReference>
<dbReference type="PANTHER" id="PTHR34930">
    <property type="entry name" value="GEO05313P1"/>
    <property type="match status" value="1"/>
</dbReference>
<keyword evidence="8" id="KW-0493">Microtubule</keyword>
<dbReference type="Proteomes" id="UP001153636">
    <property type="component" value="Chromosome 14"/>
</dbReference>
<comment type="subcellular location">
    <subcellularLocation>
        <location evidence="3">Cytoplasm</location>
        <location evidence="3">Cytoskeleton</location>
        <location evidence="3">Spindle</location>
    </subcellularLocation>
    <subcellularLocation>
        <location evidence="2">Nucleus</location>
    </subcellularLocation>
</comment>
<sequence>MTSTSFTIGLNERKNSSRVLKPPGGGHSDIFGINDNSEMLTPSKKMMGPPTTINSCFVHEEINAKSKDKIDYVNNGSDAKNEKNGIENHGSDTENGSDENGHATSTPDENTLPTTEEIKEVKELPTPEPPKRVRVPPGGFSSALWNGLWLIR</sequence>
<evidence type="ECO:0000313" key="12">
    <source>
        <dbReference type="EMBL" id="CAH1103198.1"/>
    </source>
</evidence>
<keyword evidence="7" id="KW-0597">Phosphoprotein</keyword>
<keyword evidence="13" id="KW-1185">Reference proteome</keyword>
<dbReference type="GO" id="GO:0005634">
    <property type="term" value="C:nucleus"/>
    <property type="evidence" value="ECO:0007669"/>
    <property type="project" value="UniProtKB-SubCell"/>
</dbReference>
<feature type="compositionally biased region" description="Basic and acidic residues" evidence="11">
    <location>
        <begin position="116"/>
        <end position="131"/>
    </location>
</feature>
<evidence type="ECO:0000256" key="10">
    <source>
        <dbReference type="ARBA" id="ARBA00023242"/>
    </source>
</evidence>
<protein>
    <recommendedName>
        <fullName evidence="5">Microtubule-associated protein Jupiter</fullName>
    </recommendedName>
</protein>
<evidence type="ECO:0000313" key="13">
    <source>
        <dbReference type="Proteomes" id="UP001153636"/>
    </source>
</evidence>